<feature type="transmembrane region" description="Helical" evidence="5">
    <location>
        <begin position="333"/>
        <end position="360"/>
    </location>
</feature>
<reference evidence="7" key="1">
    <citation type="submission" date="2021-01" db="EMBL/GenBank/DDBJ databases">
        <authorList>
            <person name="Li R."/>
            <person name="Bekaert M."/>
        </authorList>
    </citation>
    <scope>NUCLEOTIDE SEQUENCE</scope>
    <source>
        <strain evidence="7">Farmed</strain>
    </source>
</reference>
<dbReference type="PROSITE" id="PS50850">
    <property type="entry name" value="MFS"/>
    <property type="match status" value="1"/>
</dbReference>
<dbReference type="Pfam" id="PF07690">
    <property type="entry name" value="MFS_1"/>
    <property type="match status" value="1"/>
</dbReference>
<dbReference type="GO" id="GO:0022857">
    <property type="term" value="F:transmembrane transporter activity"/>
    <property type="evidence" value="ECO:0007669"/>
    <property type="project" value="InterPro"/>
</dbReference>
<dbReference type="InterPro" id="IPR020846">
    <property type="entry name" value="MFS_dom"/>
</dbReference>
<dbReference type="Gene3D" id="1.20.1250.20">
    <property type="entry name" value="MFS general substrate transporter like domains"/>
    <property type="match status" value="2"/>
</dbReference>
<evidence type="ECO:0000256" key="4">
    <source>
        <dbReference type="ARBA" id="ARBA00023136"/>
    </source>
</evidence>
<gene>
    <name evidence="7" type="ORF">SPHA_977</name>
</gene>
<keyword evidence="3 5" id="KW-1133">Transmembrane helix</keyword>
<feature type="transmembrane region" description="Helical" evidence="5">
    <location>
        <begin position="249"/>
        <end position="269"/>
    </location>
</feature>
<evidence type="ECO:0000256" key="3">
    <source>
        <dbReference type="ARBA" id="ARBA00022989"/>
    </source>
</evidence>
<keyword evidence="4 5" id="KW-0472">Membrane</keyword>
<feature type="transmembrane region" description="Helical" evidence="5">
    <location>
        <begin position="20"/>
        <end position="42"/>
    </location>
</feature>
<evidence type="ECO:0000256" key="2">
    <source>
        <dbReference type="ARBA" id="ARBA00022692"/>
    </source>
</evidence>
<dbReference type="InterPro" id="IPR011701">
    <property type="entry name" value="MFS"/>
</dbReference>
<dbReference type="PROSITE" id="PS00216">
    <property type="entry name" value="SUGAR_TRANSPORT_1"/>
    <property type="match status" value="1"/>
</dbReference>
<organism evidence="7 8">
    <name type="scientific">Acanthosepion pharaonis</name>
    <name type="common">Pharaoh cuttlefish</name>
    <name type="synonym">Sepia pharaonis</name>
    <dbReference type="NCBI Taxonomy" id="158019"/>
    <lineage>
        <taxon>Eukaryota</taxon>
        <taxon>Metazoa</taxon>
        <taxon>Spiralia</taxon>
        <taxon>Lophotrochozoa</taxon>
        <taxon>Mollusca</taxon>
        <taxon>Cephalopoda</taxon>
        <taxon>Coleoidea</taxon>
        <taxon>Decapodiformes</taxon>
        <taxon>Sepiida</taxon>
        <taxon>Sepiina</taxon>
        <taxon>Sepiidae</taxon>
        <taxon>Acanthosepion</taxon>
    </lineage>
</organism>
<feature type="transmembrane region" description="Helical" evidence="5">
    <location>
        <begin position="372"/>
        <end position="394"/>
    </location>
</feature>
<feature type="transmembrane region" description="Helical" evidence="5">
    <location>
        <begin position="223"/>
        <end position="243"/>
    </location>
</feature>
<keyword evidence="2 5" id="KW-0812">Transmembrane</keyword>
<dbReference type="Proteomes" id="UP000597762">
    <property type="component" value="Unassembled WGS sequence"/>
</dbReference>
<keyword evidence="8" id="KW-1185">Reference proteome</keyword>
<dbReference type="EMBL" id="CAHIKZ030000027">
    <property type="protein sequence ID" value="CAE1142023.1"/>
    <property type="molecule type" value="Genomic_DNA"/>
</dbReference>
<evidence type="ECO:0000313" key="8">
    <source>
        <dbReference type="Proteomes" id="UP000597762"/>
    </source>
</evidence>
<evidence type="ECO:0000259" key="6">
    <source>
        <dbReference type="PROSITE" id="PS50850"/>
    </source>
</evidence>
<dbReference type="InterPro" id="IPR005829">
    <property type="entry name" value="Sugar_transporter_CS"/>
</dbReference>
<dbReference type="AlphaFoldDB" id="A0A812AM05"/>
<name>A0A812AM05_ACAPH</name>
<dbReference type="PANTHER" id="PTHR24064">
    <property type="entry name" value="SOLUTE CARRIER FAMILY 22 MEMBER"/>
    <property type="match status" value="1"/>
</dbReference>
<proteinExistence type="predicted"/>
<feature type="domain" description="Major facilitator superfamily (MFS) profile" evidence="6">
    <location>
        <begin position="20"/>
        <end position="449"/>
    </location>
</feature>
<comment type="caution">
    <text evidence="7">The sequence shown here is derived from an EMBL/GenBank/DDBJ whole genome shotgun (WGS) entry which is preliminary data.</text>
</comment>
<dbReference type="OrthoDB" id="3936150at2759"/>
<comment type="subcellular location">
    <subcellularLocation>
        <location evidence="1">Membrane</location>
        <topology evidence="1">Multi-pass membrane protein</topology>
    </subcellularLocation>
</comment>
<evidence type="ECO:0000256" key="1">
    <source>
        <dbReference type="ARBA" id="ARBA00004141"/>
    </source>
</evidence>
<sequence>MKYDEIIEDVGGCGLYQKFILTFLYILSVLDGLQFGSLVFIAPEINHRCAIPDLPNDTYEVQDTDHADLIKAYIPQYIEDGERKYNNCYFYSNETLDSNGTMLACNSWVYDKSQYQTSVTSDMNLVCHRAIFTSHVKTAYFVGAFSMFLIGGWISDKFGRKITIASCVLTEGISALVSSQVTNAYLFLFTRFLVAIGGAGCFGTILVYVTEIISIKYRSRPPLALYFGFPIAFIFMSLIAYFIRVWRLLVILISVPFILLALLMIWIVPESPRWLMSVKRKKQAGKILNKMAEINKCNFRYEPEHEIDISKSNGTTVKVWKIFTVRALLKKTLIFMLGWGSIIFVYYGLTLNIGVLAALYTCEHYPTCIRNSSVGFFGGFAEFVSILSPYIMGVSTLVPGRLGKSLPLMLMGIACFVSGIFIIFLPETTNKPMQDTMDEVMNNKHINNK</sequence>
<evidence type="ECO:0000313" key="7">
    <source>
        <dbReference type="EMBL" id="CAE1142023.1"/>
    </source>
</evidence>
<accession>A0A812AM05</accession>
<feature type="transmembrane region" description="Helical" evidence="5">
    <location>
        <begin position="406"/>
        <end position="425"/>
    </location>
</feature>
<dbReference type="GO" id="GO:0016020">
    <property type="term" value="C:membrane"/>
    <property type="evidence" value="ECO:0007669"/>
    <property type="project" value="UniProtKB-SubCell"/>
</dbReference>
<dbReference type="InterPro" id="IPR036259">
    <property type="entry name" value="MFS_trans_sf"/>
</dbReference>
<evidence type="ECO:0000256" key="5">
    <source>
        <dbReference type="SAM" id="Phobius"/>
    </source>
</evidence>
<feature type="transmembrane region" description="Helical" evidence="5">
    <location>
        <begin position="138"/>
        <end position="155"/>
    </location>
</feature>
<feature type="transmembrane region" description="Helical" evidence="5">
    <location>
        <begin position="184"/>
        <end position="211"/>
    </location>
</feature>
<dbReference type="SUPFAM" id="SSF103473">
    <property type="entry name" value="MFS general substrate transporter"/>
    <property type="match status" value="2"/>
</dbReference>
<protein>
    <submittedName>
        <fullName evidence="7">SLC22A4_5</fullName>
    </submittedName>
</protein>